<dbReference type="RefSeq" id="WP_344103200.1">
    <property type="nucleotide sequence ID" value="NZ_BAAANL010000004.1"/>
</dbReference>
<keyword evidence="2" id="KW-1133">Transmembrane helix</keyword>
<feature type="transmembrane region" description="Helical" evidence="2">
    <location>
        <begin position="86"/>
        <end position="107"/>
    </location>
</feature>
<keyword evidence="2" id="KW-0812">Transmembrane</keyword>
<evidence type="ECO:0000256" key="2">
    <source>
        <dbReference type="SAM" id="Phobius"/>
    </source>
</evidence>
<comment type="caution">
    <text evidence="3">The sequence shown here is derived from an EMBL/GenBank/DDBJ whole genome shotgun (WGS) entry which is preliminary data.</text>
</comment>
<keyword evidence="2" id="KW-0472">Membrane</keyword>
<dbReference type="Pfam" id="PF12277">
    <property type="entry name" value="DUF3618"/>
    <property type="match status" value="1"/>
</dbReference>
<evidence type="ECO:0000256" key="1">
    <source>
        <dbReference type="SAM" id="MobiDB-lite"/>
    </source>
</evidence>
<organism evidence="3 4">
    <name type="scientific">Myceligenerans crystallogenes</name>
    <dbReference type="NCBI Taxonomy" id="316335"/>
    <lineage>
        <taxon>Bacteria</taxon>
        <taxon>Bacillati</taxon>
        <taxon>Actinomycetota</taxon>
        <taxon>Actinomycetes</taxon>
        <taxon>Micrococcales</taxon>
        <taxon>Promicromonosporaceae</taxon>
        <taxon>Myceligenerans</taxon>
    </lineage>
</organism>
<name>A0ABN2NGP0_9MICO</name>
<proteinExistence type="predicted"/>
<accession>A0ABN2NGP0</accession>
<feature type="region of interest" description="Disordered" evidence="1">
    <location>
        <begin position="46"/>
        <end position="79"/>
    </location>
</feature>
<evidence type="ECO:0000313" key="3">
    <source>
        <dbReference type="EMBL" id="GAA1865673.1"/>
    </source>
</evidence>
<evidence type="ECO:0000313" key="4">
    <source>
        <dbReference type="Proteomes" id="UP001501094"/>
    </source>
</evidence>
<dbReference type="InterPro" id="IPR022062">
    <property type="entry name" value="DUF3618"/>
</dbReference>
<feature type="compositionally biased region" description="Low complexity" evidence="1">
    <location>
        <begin position="49"/>
        <end position="66"/>
    </location>
</feature>
<sequence length="112" mass="11895">MSTAEHQGPRTPSREEMEAEVLRTRAEIAATIDELTLKLNPAHQAQRLAQSAKQAAAGAGSKAAGAFHRDKKNPVPEEHRARNTKLLVVTALGLAALGAATITVVVLRRARG</sequence>
<reference evidence="3 4" key="1">
    <citation type="journal article" date="2019" name="Int. J. Syst. Evol. Microbiol.">
        <title>The Global Catalogue of Microorganisms (GCM) 10K type strain sequencing project: providing services to taxonomists for standard genome sequencing and annotation.</title>
        <authorList>
            <consortium name="The Broad Institute Genomics Platform"/>
            <consortium name="The Broad Institute Genome Sequencing Center for Infectious Disease"/>
            <person name="Wu L."/>
            <person name="Ma J."/>
        </authorList>
    </citation>
    <scope>NUCLEOTIDE SEQUENCE [LARGE SCALE GENOMIC DNA]</scope>
    <source>
        <strain evidence="3 4">JCM 14326</strain>
    </source>
</reference>
<dbReference type="Proteomes" id="UP001501094">
    <property type="component" value="Unassembled WGS sequence"/>
</dbReference>
<gene>
    <name evidence="3" type="ORF">GCM10009751_24780</name>
</gene>
<dbReference type="EMBL" id="BAAANL010000004">
    <property type="protein sequence ID" value="GAA1865673.1"/>
    <property type="molecule type" value="Genomic_DNA"/>
</dbReference>
<evidence type="ECO:0008006" key="5">
    <source>
        <dbReference type="Google" id="ProtNLM"/>
    </source>
</evidence>
<protein>
    <recommendedName>
        <fullName evidence="5">DUF3618 domain-containing protein</fullName>
    </recommendedName>
</protein>
<keyword evidence="4" id="KW-1185">Reference proteome</keyword>